<feature type="transmembrane region" description="Helical" evidence="2">
    <location>
        <begin position="195"/>
        <end position="216"/>
    </location>
</feature>
<dbReference type="PANTHER" id="PTHR42736:SF1">
    <property type="entry name" value="PROTEIN-GLUTAMINE GAMMA-GLUTAMYLTRANSFERASE"/>
    <property type="match status" value="1"/>
</dbReference>
<dbReference type="PANTHER" id="PTHR42736">
    <property type="entry name" value="PROTEIN-GLUTAMINE GAMMA-GLUTAMYLTRANSFERASE"/>
    <property type="match status" value="1"/>
</dbReference>
<evidence type="ECO:0000313" key="4">
    <source>
        <dbReference type="EMBL" id="EHR62014.1"/>
    </source>
</evidence>
<dbReference type="eggNOG" id="COG1305">
    <property type="taxonomic scope" value="Bacteria"/>
</dbReference>
<evidence type="ECO:0000313" key="5">
    <source>
        <dbReference type="Proteomes" id="UP000002791"/>
    </source>
</evidence>
<dbReference type="InterPro" id="IPR002931">
    <property type="entry name" value="Transglutaminase-like"/>
</dbReference>
<gene>
    <name evidence="4" type="ORF">SaccyDRAFT_3178</name>
</gene>
<sequence length="704" mass="74321">MTPRAGATACVVLAAVVAGLLFVPVFGLPALLAPVGVPASAVLVAALLCRRPALSAWRPVLTLLSGLLAVVETCLWPTTVAGVPTGDTLAAFRQGITLSWQQALQSTWPARGDAELVLFVPLLVVVAGVLGIELLHRTASFAALLPSLAVLVLAQTYVAVSGWSAAVAGLAYVAVVGCLALAGRDDADRAAAGGAPDTVLVGVVGVAAMLVVTVVLPSPSPRYSLRDDWTVPLAQVSVASPLDRVASRLADPAEPLFRLHGDVAGHWPLVVLDAFDGVTWHPGTRYRTLGAGLRPGPEVDVAVRGRTTRVELLNLDGPWLPSRTWPSRVEGAAPLVEERHGSLLVPEGPSPREYTLTWWGPEVTAEVLADAAVDGDAEGGLAAIGDVPPEVAALAERAVGDGRPTFRTAVLLERYLRENYTVASGDELTSGHSWPHLTEFLLSSRRGTSEQFAAAYVVLARIRGIPARLVVGFRVPEQTESYTVHNSNVEAWPEVAVEGVGWVPLDPTGAALADGPKGDGLGAVTQQAREVVEHHGPGPMPPRREHERQEERHGDPGTPGSTLPVWLATAVPLGLVVSWFGGLTAVKAVRRGRRRRLTGPAGVLAAWAEARDRLRGHGVVVTPAMTARDVAEAATTVADPPTVAAVRDLAVQVDLAVWSDRSAHRGDDTERAWEAVGTIRRGLARRGWRARLRAALDHRTLWAP</sequence>
<feature type="transmembrane region" description="Helical" evidence="2">
    <location>
        <begin position="142"/>
        <end position="160"/>
    </location>
</feature>
<dbReference type="InterPro" id="IPR038765">
    <property type="entry name" value="Papain-like_cys_pep_sf"/>
</dbReference>
<keyword evidence="2" id="KW-0472">Membrane</keyword>
<dbReference type="Proteomes" id="UP000002791">
    <property type="component" value="Chromosome"/>
</dbReference>
<dbReference type="GO" id="GO:0006508">
    <property type="term" value="P:proteolysis"/>
    <property type="evidence" value="ECO:0007669"/>
    <property type="project" value="UniProtKB-KW"/>
</dbReference>
<dbReference type="Gene3D" id="3.10.620.30">
    <property type="match status" value="1"/>
</dbReference>
<dbReference type="AlphaFoldDB" id="H5XLX2"/>
<proteinExistence type="predicted"/>
<dbReference type="RefSeq" id="WP_005457491.1">
    <property type="nucleotide sequence ID" value="NZ_CM001440.1"/>
</dbReference>
<dbReference type="EMBL" id="CM001440">
    <property type="protein sequence ID" value="EHR62014.1"/>
    <property type="molecule type" value="Genomic_DNA"/>
</dbReference>
<evidence type="ECO:0000256" key="2">
    <source>
        <dbReference type="SAM" id="Phobius"/>
    </source>
</evidence>
<feature type="compositionally biased region" description="Basic and acidic residues" evidence="1">
    <location>
        <begin position="533"/>
        <end position="555"/>
    </location>
</feature>
<feature type="transmembrane region" description="Helical" evidence="2">
    <location>
        <begin position="28"/>
        <end position="48"/>
    </location>
</feature>
<dbReference type="SMART" id="SM00460">
    <property type="entry name" value="TGc"/>
    <property type="match status" value="1"/>
</dbReference>
<keyword evidence="2" id="KW-1133">Transmembrane helix</keyword>
<dbReference type="InterPro" id="IPR052901">
    <property type="entry name" value="Bact_TGase-like"/>
</dbReference>
<keyword evidence="5" id="KW-1185">Reference proteome</keyword>
<dbReference type="HOGENOM" id="CLU_012121_1_0_11"/>
<evidence type="ECO:0000259" key="3">
    <source>
        <dbReference type="SMART" id="SM00460"/>
    </source>
</evidence>
<dbReference type="Pfam" id="PF01841">
    <property type="entry name" value="Transglut_core"/>
    <property type="match status" value="1"/>
</dbReference>
<feature type="transmembrane region" description="Helical" evidence="2">
    <location>
        <begin position="565"/>
        <end position="586"/>
    </location>
</feature>
<feature type="domain" description="Transglutaminase-like" evidence="3">
    <location>
        <begin position="441"/>
        <end position="509"/>
    </location>
</feature>
<feature type="transmembrane region" description="Helical" evidence="2">
    <location>
        <begin position="116"/>
        <end position="135"/>
    </location>
</feature>
<keyword evidence="2" id="KW-0812">Transmembrane</keyword>
<dbReference type="GO" id="GO:0008233">
    <property type="term" value="F:peptidase activity"/>
    <property type="evidence" value="ECO:0007669"/>
    <property type="project" value="UniProtKB-KW"/>
</dbReference>
<dbReference type="STRING" id="882082.SaccyDRAFT_3178"/>
<keyword evidence="4" id="KW-0645">Protease</keyword>
<dbReference type="Pfam" id="PF11992">
    <property type="entry name" value="TgpA_N"/>
    <property type="match status" value="1"/>
</dbReference>
<name>H5XLX2_9PSEU</name>
<evidence type="ECO:0000256" key="1">
    <source>
        <dbReference type="SAM" id="MobiDB-lite"/>
    </source>
</evidence>
<accession>H5XLX2</accession>
<feature type="transmembrane region" description="Helical" evidence="2">
    <location>
        <begin position="60"/>
        <end position="79"/>
    </location>
</feature>
<dbReference type="OrthoDB" id="9804023at2"/>
<dbReference type="SUPFAM" id="SSF54001">
    <property type="entry name" value="Cysteine proteinases"/>
    <property type="match status" value="1"/>
</dbReference>
<feature type="region of interest" description="Disordered" evidence="1">
    <location>
        <begin position="533"/>
        <end position="561"/>
    </location>
</feature>
<protein>
    <submittedName>
        <fullName evidence="4">Transglutaminase-like enzyme, predicted cysteine protease</fullName>
    </submittedName>
</protein>
<dbReference type="InterPro" id="IPR021878">
    <property type="entry name" value="TgpA_N"/>
</dbReference>
<feature type="transmembrane region" description="Helical" evidence="2">
    <location>
        <begin position="166"/>
        <end position="183"/>
    </location>
</feature>
<reference evidence="4 5" key="1">
    <citation type="submission" date="2011-11" db="EMBL/GenBank/DDBJ databases">
        <title>The Noncontiguous Finished sequence of Saccharomonospora cyanea NA-134.</title>
        <authorList>
            <consortium name="US DOE Joint Genome Institute"/>
            <person name="Lucas S."/>
            <person name="Han J."/>
            <person name="Lapidus A."/>
            <person name="Cheng J.-F."/>
            <person name="Goodwin L."/>
            <person name="Pitluck S."/>
            <person name="Peters L."/>
            <person name="Ovchinnikova G."/>
            <person name="Lu M."/>
            <person name="Detter J.C."/>
            <person name="Han C."/>
            <person name="Tapia R."/>
            <person name="Land M."/>
            <person name="Hauser L."/>
            <person name="Kyrpides N."/>
            <person name="Ivanova N."/>
            <person name="Pagani I."/>
            <person name="Brambilla E.-M."/>
            <person name="Klenk H.-P."/>
            <person name="Woyke T."/>
        </authorList>
    </citation>
    <scope>NUCLEOTIDE SEQUENCE [LARGE SCALE GENOMIC DNA]</scope>
    <source>
        <strain evidence="4 5">NA-134</strain>
    </source>
</reference>
<keyword evidence="4" id="KW-0378">Hydrolase</keyword>
<organism evidence="4 5">
    <name type="scientific">Saccharomonospora cyanea NA-134</name>
    <dbReference type="NCBI Taxonomy" id="882082"/>
    <lineage>
        <taxon>Bacteria</taxon>
        <taxon>Bacillati</taxon>
        <taxon>Actinomycetota</taxon>
        <taxon>Actinomycetes</taxon>
        <taxon>Pseudonocardiales</taxon>
        <taxon>Pseudonocardiaceae</taxon>
        <taxon>Saccharomonospora</taxon>
    </lineage>
</organism>